<dbReference type="EMBL" id="KB445557">
    <property type="protein sequence ID" value="EMC94948.1"/>
    <property type="molecule type" value="Genomic_DNA"/>
</dbReference>
<dbReference type="HOGENOM" id="CLU_2108599_0_0_1"/>
<dbReference type="RefSeq" id="XP_007677649.1">
    <property type="nucleotide sequence ID" value="XM_007679459.1"/>
</dbReference>
<name>M2MTT5_BAUPA</name>
<proteinExistence type="predicted"/>
<dbReference type="KEGG" id="bcom:BAUCODRAFT_148993"/>
<gene>
    <name evidence="1" type="ORF">BAUCODRAFT_148993</name>
</gene>
<evidence type="ECO:0000313" key="1">
    <source>
        <dbReference type="EMBL" id="EMC94948.1"/>
    </source>
</evidence>
<sequence>MQFKLSPSADKLFHRISSELIFHTEQLVILLNKREGVAAMELTVNLHVDGDFGEVMQNSRFVTGVAQMASLAGPSRIRIYQIDFYIQGPRVWDYGAREAPVAEYTVETLLSRRTV</sequence>
<dbReference type="AlphaFoldDB" id="M2MTT5"/>
<dbReference type="Proteomes" id="UP000011761">
    <property type="component" value="Unassembled WGS sequence"/>
</dbReference>
<evidence type="ECO:0000313" key="2">
    <source>
        <dbReference type="Proteomes" id="UP000011761"/>
    </source>
</evidence>
<organism evidence="1 2">
    <name type="scientific">Baudoinia panamericana (strain UAMH 10762)</name>
    <name type="common">Angels' share fungus</name>
    <name type="synonym">Baudoinia compniacensis (strain UAMH 10762)</name>
    <dbReference type="NCBI Taxonomy" id="717646"/>
    <lineage>
        <taxon>Eukaryota</taxon>
        <taxon>Fungi</taxon>
        <taxon>Dikarya</taxon>
        <taxon>Ascomycota</taxon>
        <taxon>Pezizomycotina</taxon>
        <taxon>Dothideomycetes</taxon>
        <taxon>Dothideomycetidae</taxon>
        <taxon>Mycosphaerellales</taxon>
        <taxon>Teratosphaeriaceae</taxon>
        <taxon>Baudoinia</taxon>
    </lineage>
</organism>
<keyword evidence="2" id="KW-1185">Reference proteome</keyword>
<protein>
    <submittedName>
        <fullName evidence="1">Uncharacterized protein</fullName>
    </submittedName>
</protein>
<dbReference type="GeneID" id="19108915"/>
<reference evidence="1 2" key="1">
    <citation type="journal article" date="2012" name="PLoS Pathog.">
        <title>Diverse lifestyles and strategies of plant pathogenesis encoded in the genomes of eighteen Dothideomycetes fungi.</title>
        <authorList>
            <person name="Ohm R.A."/>
            <person name="Feau N."/>
            <person name="Henrissat B."/>
            <person name="Schoch C.L."/>
            <person name="Horwitz B.A."/>
            <person name="Barry K.W."/>
            <person name="Condon B.J."/>
            <person name="Copeland A.C."/>
            <person name="Dhillon B."/>
            <person name="Glaser F."/>
            <person name="Hesse C.N."/>
            <person name="Kosti I."/>
            <person name="LaButti K."/>
            <person name="Lindquist E.A."/>
            <person name="Lucas S."/>
            <person name="Salamov A.A."/>
            <person name="Bradshaw R.E."/>
            <person name="Ciuffetti L."/>
            <person name="Hamelin R.C."/>
            <person name="Kema G.H.J."/>
            <person name="Lawrence C."/>
            <person name="Scott J.A."/>
            <person name="Spatafora J.W."/>
            <person name="Turgeon B.G."/>
            <person name="de Wit P.J.G.M."/>
            <person name="Zhong S."/>
            <person name="Goodwin S.B."/>
            <person name="Grigoriev I.V."/>
        </authorList>
    </citation>
    <scope>NUCLEOTIDE SEQUENCE [LARGE SCALE GENOMIC DNA]</scope>
    <source>
        <strain evidence="1 2">UAMH 10762</strain>
    </source>
</reference>
<accession>M2MTT5</accession>